<gene>
    <name evidence="1" type="ORF">CYNAS_LOCUS483</name>
</gene>
<comment type="caution">
    <text evidence="1">The sequence shown here is derived from an EMBL/GenBank/DDBJ whole genome shotgun (WGS) entry which is preliminary data.</text>
</comment>
<proteinExistence type="predicted"/>
<evidence type="ECO:0000313" key="1">
    <source>
        <dbReference type="EMBL" id="CAJ0588500.1"/>
    </source>
</evidence>
<dbReference type="EMBL" id="CATQJL010000001">
    <property type="protein sequence ID" value="CAJ0588500.1"/>
    <property type="molecule type" value="Genomic_DNA"/>
</dbReference>
<sequence>MVAEVLSIVADVEQTVGKTVATCQLKASVDSVSSHTIFGAYSRLEGLAQGQAGVISLAAPTGILPTGTFWEIGYGWDDPLVEKDVQKWNTIAQD</sequence>
<evidence type="ECO:0000313" key="2">
    <source>
        <dbReference type="Proteomes" id="UP001176961"/>
    </source>
</evidence>
<dbReference type="AlphaFoldDB" id="A0AA36DJZ7"/>
<protein>
    <submittedName>
        <fullName evidence="1">Uncharacterized protein</fullName>
    </submittedName>
</protein>
<dbReference type="Proteomes" id="UP001176961">
    <property type="component" value="Unassembled WGS sequence"/>
</dbReference>
<name>A0AA36DJZ7_CYLNA</name>
<accession>A0AA36DJZ7</accession>
<organism evidence="1 2">
    <name type="scientific">Cylicocyclus nassatus</name>
    <name type="common">Nematode worm</name>
    <dbReference type="NCBI Taxonomy" id="53992"/>
    <lineage>
        <taxon>Eukaryota</taxon>
        <taxon>Metazoa</taxon>
        <taxon>Ecdysozoa</taxon>
        <taxon>Nematoda</taxon>
        <taxon>Chromadorea</taxon>
        <taxon>Rhabditida</taxon>
        <taxon>Rhabditina</taxon>
        <taxon>Rhabditomorpha</taxon>
        <taxon>Strongyloidea</taxon>
        <taxon>Strongylidae</taxon>
        <taxon>Cylicocyclus</taxon>
    </lineage>
</organism>
<reference evidence="1" key="1">
    <citation type="submission" date="2023-07" db="EMBL/GenBank/DDBJ databases">
        <authorList>
            <consortium name="CYATHOMIX"/>
        </authorList>
    </citation>
    <scope>NUCLEOTIDE SEQUENCE</scope>
    <source>
        <strain evidence="1">N/A</strain>
    </source>
</reference>
<keyword evidence="2" id="KW-1185">Reference proteome</keyword>